<dbReference type="OrthoDB" id="25131at2759"/>
<feature type="chain" id="PRO_5040507604" evidence="1">
    <location>
        <begin position="18"/>
        <end position="373"/>
    </location>
</feature>
<comment type="caution">
    <text evidence="3">The sequence shown here is derived from an EMBL/GenBank/DDBJ whole genome shotgun (WGS) entry which is preliminary data.</text>
</comment>
<protein>
    <submittedName>
        <fullName evidence="3">Lichenase</fullName>
    </submittedName>
</protein>
<evidence type="ECO:0000259" key="2">
    <source>
        <dbReference type="PROSITE" id="PS51762"/>
    </source>
</evidence>
<dbReference type="SUPFAM" id="SSF49899">
    <property type="entry name" value="Concanavalin A-like lectins/glucanases"/>
    <property type="match status" value="1"/>
</dbReference>
<keyword evidence="4" id="KW-1185">Reference proteome</keyword>
<gene>
    <name evidence="3" type="ORF">D0Z07_4996</name>
</gene>
<name>A0A9P6VJN2_9HELO</name>
<dbReference type="Gene3D" id="2.60.120.200">
    <property type="match status" value="1"/>
</dbReference>
<sequence>MPLITVLILSLLGLVTANCQCGYQLTINNSSTPSIFTDLIETDFLHLTNISKDTDWRRQEFPVTAAAGRGPYGMNFTIQNVISNPILNATNWTGPGEFGGDPGLQLIVDSGIPENGYVQVAEMDSAREDMLWGTYRTAMKLSLVPGTCSAFFWEIDMEFLSSQFIPENNTYPVNLVLQSEQSVRAGYNAAATGNYVVANLPFDPTDGFHEYRIDFVPGNVLYYADGYLLAKMNTTAVPTSPGHMILTQWSNGNPLWSFGPPTSEATITVSYVKAYFNSSDTVRQKDWALRCTDSSAPGAICMIPDQLGPPDPSTNVSSGNSSASTYFFSNEKNMTVNQTIYHKNGITGINELNAYSSSLLTLMLLSSLVAILL</sequence>
<reference evidence="3" key="1">
    <citation type="submission" date="2019-07" db="EMBL/GenBank/DDBJ databases">
        <title>Hyphodiscus hymeniophilus genome sequencing and assembly.</title>
        <authorList>
            <person name="Kramer G."/>
            <person name="Nodwell J."/>
        </authorList>
    </citation>
    <scope>NUCLEOTIDE SEQUENCE</scope>
    <source>
        <strain evidence="3">ATCC 34498</strain>
    </source>
</reference>
<dbReference type="PROSITE" id="PS51762">
    <property type="entry name" value="GH16_2"/>
    <property type="match status" value="1"/>
</dbReference>
<dbReference type="Pfam" id="PF00722">
    <property type="entry name" value="Glyco_hydro_16"/>
    <property type="match status" value="1"/>
</dbReference>
<evidence type="ECO:0000256" key="1">
    <source>
        <dbReference type="SAM" id="SignalP"/>
    </source>
</evidence>
<feature type="domain" description="GH16" evidence="2">
    <location>
        <begin position="25"/>
        <end position="280"/>
    </location>
</feature>
<dbReference type="CDD" id="cd00413">
    <property type="entry name" value="Glyco_hydrolase_16"/>
    <property type="match status" value="1"/>
</dbReference>
<accession>A0A9P6VJN2</accession>
<evidence type="ECO:0000313" key="3">
    <source>
        <dbReference type="EMBL" id="KAG0648895.1"/>
    </source>
</evidence>
<dbReference type="GO" id="GO:0004553">
    <property type="term" value="F:hydrolase activity, hydrolyzing O-glycosyl compounds"/>
    <property type="evidence" value="ECO:0007669"/>
    <property type="project" value="InterPro"/>
</dbReference>
<dbReference type="AlphaFoldDB" id="A0A9P6VJN2"/>
<feature type="signal peptide" evidence="1">
    <location>
        <begin position="1"/>
        <end position="17"/>
    </location>
</feature>
<dbReference type="InterPro" id="IPR013320">
    <property type="entry name" value="ConA-like_dom_sf"/>
</dbReference>
<dbReference type="PANTHER" id="PTHR38121">
    <property type="entry name" value="GH16 DOMAIN-CONTAINING PROTEIN"/>
    <property type="match status" value="1"/>
</dbReference>
<dbReference type="InterPro" id="IPR000757">
    <property type="entry name" value="Beta-glucanase-like"/>
</dbReference>
<evidence type="ECO:0000313" key="4">
    <source>
        <dbReference type="Proteomes" id="UP000785200"/>
    </source>
</evidence>
<keyword evidence="1" id="KW-0732">Signal</keyword>
<dbReference type="EMBL" id="VNKQ01000009">
    <property type="protein sequence ID" value="KAG0648895.1"/>
    <property type="molecule type" value="Genomic_DNA"/>
</dbReference>
<dbReference type="PANTHER" id="PTHR38121:SF5">
    <property type="entry name" value="GH16 DOMAIN-CONTAINING PROTEIN"/>
    <property type="match status" value="1"/>
</dbReference>
<dbReference type="Proteomes" id="UP000785200">
    <property type="component" value="Unassembled WGS sequence"/>
</dbReference>
<proteinExistence type="predicted"/>
<organism evidence="3 4">
    <name type="scientific">Hyphodiscus hymeniophilus</name>
    <dbReference type="NCBI Taxonomy" id="353542"/>
    <lineage>
        <taxon>Eukaryota</taxon>
        <taxon>Fungi</taxon>
        <taxon>Dikarya</taxon>
        <taxon>Ascomycota</taxon>
        <taxon>Pezizomycotina</taxon>
        <taxon>Leotiomycetes</taxon>
        <taxon>Helotiales</taxon>
        <taxon>Hyphodiscaceae</taxon>
        <taxon>Hyphodiscus</taxon>
    </lineage>
</organism>
<dbReference type="GO" id="GO:0005975">
    <property type="term" value="P:carbohydrate metabolic process"/>
    <property type="evidence" value="ECO:0007669"/>
    <property type="project" value="InterPro"/>
</dbReference>